<feature type="region of interest" description="Disordered" evidence="1">
    <location>
        <begin position="72"/>
        <end position="104"/>
    </location>
</feature>
<feature type="non-terminal residue" evidence="2">
    <location>
        <position position="104"/>
    </location>
</feature>
<proteinExistence type="predicted"/>
<reference evidence="2 3" key="1">
    <citation type="submission" date="2019-11" db="EMBL/GenBank/DDBJ databases">
        <authorList>
            <person name="Yang C."/>
            <person name="Li F."/>
        </authorList>
    </citation>
    <scope>NUCLEOTIDE SEQUENCE [LARGE SCALE GENOMIC DNA]</scope>
    <source>
        <strain evidence="2">KB4526</strain>
        <tissue evidence="2">Muscle</tissue>
    </source>
</reference>
<dbReference type="Proteomes" id="UP000475037">
    <property type="component" value="Unassembled WGS sequence"/>
</dbReference>
<accession>A0A6G1AUV3</accession>
<comment type="caution">
    <text evidence="2">The sequence shown here is derived from an EMBL/GenBank/DDBJ whole genome shotgun (WGS) entry which is preliminary data.</text>
</comment>
<name>A0A6G1AUV3_CROCR</name>
<gene>
    <name evidence="2" type="primary">Hsc70</name>
    <name evidence="2" type="ORF">FOF47_R15122</name>
</gene>
<sequence>KMFSKKLLEHYAFKMNSIVEVKIKNEDKQIFDKCNEISNRLDKNQTSGKKNLNISSKSWEVCSHTIAKLQSAQGMPGGVPGSIPGWGDSPLGGAFSGPTIKKVD</sequence>
<evidence type="ECO:0000313" key="3">
    <source>
        <dbReference type="Proteomes" id="UP000475037"/>
    </source>
</evidence>
<feature type="non-terminal residue" evidence="2">
    <location>
        <position position="1"/>
    </location>
</feature>
<protein>
    <submittedName>
        <fullName evidence="2">HSP7C protein</fullName>
    </submittedName>
</protein>
<keyword evidence="3" id="KW-1185">Reference proteome</keyword>
<evidence type="ECO:0000313" key="2">
    <source>
        <dbReference type="EMBL" id="KAF0879053.1"/>
    </source>
</evidence>
<dbReference type="EMBL" id="VOAJ01003644">
    <property type="protein sequence ID" value="KAF0879053.1"/>
    <property type="molecule type" value="Genomic_DNA"/>
</dbReference>
<dbReference type="AlphaFoldDB" id="A0A6G1AUV3"/>
<dbReference type="Gene3D" id="1.20.1270.10">
    <property type="match status" value="1"/>
</dbReference>
<dbReference type="InterPro" id="IPR029048">
    <property type="entry name" value="HSP70_C_sf"/>
</dbReference>
<organism evidence="2 3">
    <name type="scientific">Crocuta crocuta</name>
    <name type="common">Spotted hyena</name>
    <dbReference type="NCBI Taxonomy" id="9678"/>
    <lineage>
        <taxon>Eukaryota</taxon>
        <taxon>Metazoa</taxon>
        <taxon>Chordata</taxon>
        <taxon>Craniata</taxon>
        <taxon>Vertebrata</taxon>
        <taxon>Euteleostomi</taxon>
        <taxon>Mammalia</taxon>
        <taxon>Eutheria</taxon>
        <taxon>Laurasiatheria</taxon>
        <taxon>Carnivora</taxon>
        <taxon>Feliformia</taxon>
        <taxon>Hyaenidae</taxon>
        <taxon>Crocuta</taxon>
    </lineage>
</organism>
<evidence type="ECO:0000256" key="1">
    <source>
        <dbReference type="SAM" id="MobiDB-lite"/>
    </source>
</evidence>